<dbReference type="PROSITE" id="PS51257">
    <property type="entry name" value="PROKAR_LIPOPROTEIN"/>
    <property type="match status" value="1"/>
</dbReference>
<dbReference type="AlphaFoldDB" id="A0A3B0Y3D6"/>
<evidence type="ECO:0000313" key="1">
    <source>
        <dbReference type="EMBL" id="VAW70913.1"/>
    </source>
</evidence>
<dbReference type="PANTHER" id="PTHR12558:SF13">
    <property type="entry name" value="CELL DIVISION CYCLE PROTEIN 27 HOMOLOG"/>
    <property type="match status" value="1"/>
</dbReference>
<reference evidence="1" key="1">
    <citation type="submission" date="2018-06" db="EMBL/GenBank/DDBJ databases">
        <authorList>
            <person name="Zhirakovskaya E."/>
        </authorList>
    </citation>
    <scope>NUCLEOTIDE SEQUENCE</scope>
</reference>
<dbReference type="PROSITE" id="PS50005">
    <property type="entry name" value="TPR"/>
    <property type="match status" value="1"/>
</dbReference>
<dbReference type="Gene3D" id="1.25.40.10">
    <property type="entry name" value="Tetratricopeptide repeat domain"/>
    <property type="match status" value="1"/>
</dbReference>
<proteinExistence type="predicted"/>
<sequence length="200" mass="22739">MRFKFIYTLKLLPVLVSVFLLFSCTSEPVKKAPDPAQKKQVVIVIDAAVKTQFSTALFALKAENYAEAIRILEKLISVEKRMPAPYINLAMAYAKTGEQKKAEVYLLGALKIDLVHPVANNQLGLLYRKQGKFADARKAYTNALTKHPDYLPVLKNLGILCELYLRDLSCAMEQYEHYQSLQPDDKTMKIWISDLGQRLK</sequence>
<dbReference type="SUPFAM" id="SSF48452">
    <property type="entry name" value="TPR-like"/>
    <property type="match status" value="1"/>
</dbReference>
<dbReference type="SMART" id="SM00028">
    <property type="entry name" value="TPR"/>
    <property type="match status" value="3"/>
</dbReference>
<name>A0A3B0Y3D6_9ZZZZ</name>
<dbReference type="InterPro" id="IPR019734">
    <property type="entry name" value="TPR_rpt"/>
</dbReference>
<dbReference type="PANTHER" id="PTHR12558">
    <property type="entry name" value="CELL DIVISION CYCLE 16,23,27"/>
    <property type="match status" value="1"/>
</dbReference>
<gene>
    <name evidence="1" type="ORF">MNBD_GAMMA10-63</name>
</gene>
<dbReference type="EMBL" id="UOFJ01000558">
    <property type="protein sequence ID" value="VAW70913.1"/>
    <property type="molecule type" value="Genomic_DNA"/>
</dbReference>
<dbReference type="Pfam" id="PF14559">
    <property type="entry name" value="TPR_19"/>
    <property type="match status" value="1"/>
</dbReference>
<protein>
    <submittedName>
        <fullName evidence="1">Uncharacterized protein</fullName>
    </submittedName>
</protein>
<organism evidence="1">
    <name type="scientific">hydrothermal vent metagenome</name>
    <dbReference type="NCBI Taxonomy" id="652676"/>
    <lineage>
        <taxon>unclassified sequences</taxon>
        <taxon>metagenomes</taxon>
        <taxon>ecological metagenomes</taxon>
    </lineage>
</organism>
<accession>A0A3B0Y3D6</accession>
<dbReference type="InterPro" id="IPR011990">
    <property type="entry name" value="TPR-like_helical_dom_sf"/>
</dbReference>
<dbReference type="Pfam" id="PF00515">
    <property type="entry name" value="TPR_1"/>
    <property type="match status" value="1"/>
</dbReference>